<dbReference type="Pfam" id="PF07238">
    <property type="entry name" value="PilZ"/>
    <property type="match status" value="1"/>
</dbReference>
<dbReference type="InterPro" id="IPR009875">
    <property type="entry name" value="PilZ_domain"/>
</dbReference>
<feature type="domain" description="PilZ" evidence="1">
    <location>
        <begin position="17"/>
        <end position="110"/>
    </location>
</feature>
<organism evidence="2 3">
    <name type="scientific">Candidatus Muproteobacteria bacterium RBG_19FT_COMBO_61_10</name>
    <dbReference type="NCBI Taxonomy" id="1817761"/>
    <lineage>
        <taxon>Bacteria</taxon>
        <taxon>Pseudomonadati</taxon>
        <taxon>Pseudomonadota</taxon>
        <taxon>Candidatus Muproteobacteria</taxon>
    </lineage>
</organism>
<protein>
    <submittedName>
        <fullName evidence="2">Pilus assembly protein PilZ</fullName>
    </submittedName>
</protein>
<name>A0A1F6UGZ5_9PROT</name>
<dbReference type="AlphaFoldDB" id="A0A1F6UGZ5"/>
<gene>
    <name evidence="2" type="ORF">A2V58_01955</name>
</gene>
<accession>A0A1F6UGZ5</accession>
<dbReference type="GO" id="GO:0035438">
    <property type="term" value="F:cyclic-di-GMP binding"/>
    <property type="evidence" value="ECO:0007669"/>
    <property type="project" value="InterPro"/>
</dbReference>
<comment type="caution">
    <text evidence="2">The sequence shown here is derived from an EMBL/GenBank/DDBJ whole genome shotgun (WGS) entry which is preliminary data.</text>
</comment>
<reference evidence="2 3" key="1">
    <citation type="journal article" date="2016" name="Nat. Commun.">
        <title>Thousands of microbial genomes shed light on interconnected biogeochemical processes in an aquifer system.</title>
        <authorList>
            <person name="Anantharaman K."/>
            <person name="Brown C.T."/>
            <person name="Hug L.A."/>
            <person name="Sharon I."/>
            <person name="Castelle C.J."/>
            <person name="Probst A.J."/>
            <person name="Thomas B.C."/>
            <person name="Singh A."/>
            <person name="Wilkins M.J."/>
            <person name="Karaoz U."/>
            <person name="Brodie E.L."/>
            <person name="Williams K.H."/>
            <person name="Hubbard S.S."/>
            <person name="Banfield J.F."/>
        </authorList>
    </citation>
    <scope>NUCLEOTIDE SEQUENCE [LARGE SCALE GENOMIC DNA]</scope>
</reference>
<evidence type="ECO:0000313" key="3">
    <source>
        <dbReference type="Proteomes" id="UP000177950"/>
    </source>
</evidence>
<sequence length="122" mass="13042">MAEKMNPVASMARPGVLSLTIKDKSALYAAYMPYVRGGGIFIPSTKSYKLGDEVFMLLTLMDSKEKIPVAGHVVWITPVNAQGSRAAGIGIQFSEKDSGAARNKIEGLLAGQLTSDKPTHTM</sequence>
<dbReference type="Proteomes" id="UP000177950">
    <property type="component" value="Unassembled WGS sequence"/>
</dbReference>
<dbReference type="EMBL" id="MFSV01000185">
    <property type="protein sequence ID" value="OGI56562.1"/>
    <property type="molecule type" value="Genomic_DNA"/>
</dbReference>
<evidence type="ECO:0000313" key="2">
    <source>
        <dbReference type="EMBL" id="OGI56562.1"/>
    </source>
</evidence>
<evidence type="ECO:0000259" key="1">
    <source>
        <dbReference type="Pfam" id="PF07238"/>
    </source>
</evidence>
<dbReference type="Gene3D" id="2.40.10.220">
    <property type="entry name" value="predicted glycosyltransferase like domains"/>
    <property type="match status" value="1"/>
</dbReference>
<proteinExistence type="predicted"/>